<dbReference type="AlphaFoldDB" id="A0A8J5WWK8"/>
<sequence length="82" mass="9263">MLVVLLLVLGEGRGEEWRLRGRSDGVEGGLAGDEDGEGRSDRACYRDHLGHNRRHMVRRAIDGAPCRAPCLIPDTQDVWRRR</sequence>
<gene>
    <name evidence="1" type="ORF">GUJ93_ZPchr0012g19772</name>
</gene>
<protein>
    <submittedName>
        <fullName evidence="1">Uncharacterized protein</fullName>
    </submittedName>
</protein>
<comment type="caution">
    <text evidence="1">The sequence shown here is derived from an EMBL/GenBank/DDBJ whole genome shotgun (WGS) entry which is preliminary data.</text>
</comment>
<reference evidence="1" key="1">
    <citation type="journal article" date="2021" name="bioRxiv">
        <title>Whole Genome Assembly and Annotation of Northern Wild Rice, Zizania palustris L., Supports a Whole Genome Duplication in the Zizania Genus.</title>
        <authorList>
            <person name="Haas M."/>
            <person name="Kono T."/>
            <person name="Macchietto M."/>
            <person name="Millas R."/>
            <person name="McGilp L."/>
            <person name="Shao M."/>
            <person name="Duquette J."/>
            <person name="Hirsch C.N."/>
            <person name="Kimball J."/>
        </authorList>
    </citation>
    <scope>NUCLEOTIDE SEQUENCE</scope>
    <source>
        <tissue evidence="1">Fresh leaf tissue</tissue>
    </source>
</reference>
<organism evidence="1 2">
    <name type="scientific">Zizania palustris</name>
    <name type="common">Northern wild rice</name>
    <dbReference type="NCBI Taxonomy" id="103762"/>
    <lineage>
        <taxon>Eukaryota</taxon>
        <taxon>Viridiplantae</taxon>
        <taxon>Streptophyta</taxon>
        <taxon>Embryophyta</taxon>
        <taxon>Tracheophyta</taxon>
        <taxon>Spermatophyta</taxon>
        <taxon>Magnoliopsida</taxon>
        <taxon>Liliopsida</taxon>
        <taxon>Poales</taxon>
        <taxon>Poaceae</taxon>
        <taxon>BOP clade</taxon>
        <taxon>Oryzoideae</taxon>
        <taxon>Oryzeae</taxon>
        <taxon>Zizaniinae</taxon>
        <taxon>Zizania</taxon>
    </lineage>
</organism>
<dbReference type="EMBL" id="JAAALK010000080">
    <property type="protein sequence ID" value="KAG8094653.1"/>
    <property type="molecule type" value="Genomic_DNA"/>
</dbReference>
<dbReference type="Proteomes" id="UP000729402">
    <property type="component" value="Unassembled WGS sequence"/>
</dbReference>
<reference evidence="1" key="2">
    <citation type="submission" date="2021-02" db="EMBL/GenBank/DDBJ databases">
        <authorList>
            <person name="Kimball J.A."/>
            <person name="Haas M.W."/>
            <person name="Macchietto M."/>
            <person name="Kono T."/>
            <person name="Duquette J."/>
            <person name="Shao M."/>
        </authorList>
    </citation>
    <scope>NUCLEOTIDE SEQUENCE</scope>
    <source>
        <tissue evidence="1">Fresh leaf tissue</tissue>
    </source>
</reference>
<keyword evidence="2" id="KW-1185">Reference proteome</keyword>
<evidence type="ECO:0000313" key="1">
    <source>
        <dbReference type="EMBL" id="KAG8094653.1"/>
    </source>
</evidence>
<name>A0A8J5WWK8_ZIZPA</name>
<accession>A0A8J5WWK8</accession>
<proteinExistence type="predicted"/>
<evidence type="ECO:0000313" key="2">
    <source>
        <dbReference type="Proteomes" id="UP000729402"/>
    </source>
</evidence>